<dbReference type="EMBL" id="JBJHQH010000002">
    <property type="protein sequence ID" value="MFK9090666.1"/>
    <property type="molecule type" value="Genomic_DNA"/>
</dbReference>
<evidence type="ECO:0000256" key="1">
    <source>
        <dbReference type="SAM" id="Coils"/>
    </source>
</evidence>
<comment type="caution">
    <text evidence="2">The sequence shown here is derived from an EMBL/GenBank/DDBJ whole genome shotgun (WGS) entry which is preliminary data.</text>
</comment>
<accession>A0ABW8REP0</accession>
<dbReference type="RefSeq" id="WP_406579400.1">
    <property type="nucleotide sequence ID" value="NZ_JBJHQH010000002.1"/>
</dbReference>
<proteinExistence type="predicted"/>
<dbReference type="Pfam" id="PF13076">
    <property type="entry name" value="Fur_reg_FbpA"/>
    <property type="match status" value="1"/>
</dbReference>
<dbReference type="InterPro" id="IPR025072">
    <property type="entry name" value="Fur_reg_FbpA"/>
</dbReference>
<protein>
    <submittedName>
        <fullName evidence="2">Fur-regulated basic protein FbpA</fullName>
    </submittedName>
</protein>
<evidence type="ECO:0000313" key="2">
    <source>
        <dbReference type="EMBL" id="MFK9090666.1"/>
    </source>
</evidence>
<gene>
    <name evidence="2" type="ORF">ACJEBI_04110</name>
</gene>
<reference evidence="2 3" key="1">
    <citation type="submission" date="2024-11" db="EMBL/GenBank/DDBJ databases">
        <authorList>
            <person name="Lucas J.A."/>
        </authorList>
    </citation>
    <scope>NUCLEOTIDE SEQUENCE [LARGE SCALE GENOMIC DNA]</scope>
    <source>
        <strain evidence="2 3">Z 5.4</strain>
    </source>
</reference>
<evidence type="ECO:0000313" key="3">
    <source>
        <dbReference type="Proteomes" id="UP001623041"/>
    </source>
</evidence>
<feature type="coiled-coil region" evidence="1">
    <location>
        <begin position="31"/>
        <end position="58"/>
    </location>
</feature>
<keyword evidence="1" id="KW-0175">Coiled coil</keyword>
<name>A0ABW8REP0_9BACI</name>
<organism evidence="2 3">
    <name type="scientific">Bacillus salipaludis</name>
    <dbReference type="NCBI Taxonomy" id="2547811"/>
    <lineage>
        <taxon>Bacteria</taxon>
        <taxon>Bacillati</taxon>
        <taxon>Bacillota</taxon>
        <taxon>Bacilli</taxon>
        <taxon>Bacillales</taxon>
        <taxon>Bacillaceae</taxon>
        <taxon>Bacillus</taxon>
    </lineage>
</organism>
<keyword evidence="3" id="KW-1185">Reference proteome</keyword>
<dbReference type="Proteomes" id="UP001623041">
    <property type="component" value="Unassembled WGS sequence"/>
</dbReference>
<sequence length="72" mass="8619">MNHIQQNEVQQKRHILIDELIKSGIYKINNKHLYEWTLSDLEEEFKDIEKQVEGEDLAPISMDSEWDSFLNT</sequence>